<sequence length="192" mass="21850">MTCERVAPKTISLVPESYNNPRILRGTWIYSHPTKPMPSLPFVYRFREIIAQARQCGDNSHVVFDAITKYPTLTNKVNLTLEQVAENMISMRRMNYMEGSLTLKSTEENYLAAAKEVIDSHFAGLHYKYIREGTVVGLKINTSSRAIYAMACEVNSYLNELVLKGGKLSSTSVYRITSILNKNFKLLQEELE</sequence>
<dbReference type="KEGG" id="vg:22276952"/>
<dbReference type="GeneID" id="22276952"/>
<dbReference type="EMBL" id="KF554508">
    <property type="protein sequence ID" value="AID50444.1"/>
    <property type="molecule type" value="Genomic_DNA"/>
</dbReference>
<keyword evidence="2" id="KW-1185">Reference proteome</keyword>
<evidence type="ECO:0000313" key="1">
    <source>
        <dbReference type="EMBL" id="AID50444.1"/>
    </source>
</evidence>
<dbReference type="RefSeq" id="YP_009099053.1">
    <property type="nucleotide sequence ID" value="NC_025423.1"/>
</dbReference>
<accession>A0A068EP65</accession>
<dbReference type="Proteomes" id="UP000027382">
    <property type="component" value="Segment"/>
</dbReference>
<organism evidence="1 2">
    <name type="scientific">Bacillus phage CP-51</name>
    <dbReference type="NCBI Taxonomy" id="1391188"/>
    <lineage>
        <taxon>Viruses</taxon>
        <taxon>Duplodnaviria</taxon>
        <taxon>Heunggongvirae</taxon>
        <taxon>Uroviricota</taxon>
        <taxon>Caudoviricetes</taxon>
        <taxon>Herelleviridae</taxon>
        <taxon>Spounavirinae</taxon>
        <taxon>Siminovitchvirus</taxon>
        <taxon>Siminovitchvirus CP51</taxon>
    </lineage>
</organism>
<reference evidence="1" key="1">
    <citation type="journal article" date="2014" name="Virology">
        <title>The odd one out: Bacillus ACT bacteriophage CP-51 exhibits unusual properties compared to related Spounavirinae W.Ph. and Bastille.</title>
        <authorList>
            <person name="Klumpp J."/>
            <person name="Schmuki M."/>
            <person name="Sozhamannan S."/>
            <person name="Beyer W."/>
            <person name="Fouts D.E."/>
            <person name="Bernbach V."/>
            <person name="Calendar R."/>
            <person name="Loessner M.J."/>
        </authorList>
    </citation>
    <scope>NUCLEOTIDE SEQUENCE [LARGE SCALE GENOMIC DNA]</scope>
</reference>
<evidence type="ECO:0000313" key="2">
    <source>
        <dbReference type="Proteomes" id="UP000027382"/>
    </source>
</evidence>
<proteinExistence type="predicted"/>
<protein>
    <submittedName>
        <fullName evidence="1">Uncharacterized protein</fullName>
    </submittedName>
</protein>
<dbReference type="OrthoDB" id="31124at10239"/>
<name>A0A068EP65_9CAUD</name>